<comment type="caution">
    <text evidence="1">The sequence shown here is derived from an EMBL/GenBank/DDBJ whole genome shotgun (WGS) entry which is preliminary data.</text>
</comment>
<reference evidence="1 2" key="1">
    <citation type="journal article" date="2019" name="Sci. Rep.">
        <title>Orb-weaving spider Araneus ventricosus genome elucidates the spidroin gene catalogue.</title>
        <authorList>
            <person name="Kono N."/>
            <person name="Nakamura H."/>
            <person name="Ohtoshi R."/>
            <person name="Moran D.A.P."/>
            <person name="Shinohara A."/>
            <person name="Yoshida Y."/>
            <person name="Fujiwara M."/>
            <person name="Mori M."/>
            <person name="Tomita M."/>
            <person name="Arakawa K."/>
        </authorList>
    </citation>
    <scope>NUCLEOTIDE SEQUENCE [LARGE SCALE GENOMIC DNA]</scope>
</reference>
<keyword evidence="2" id="KW-1185">Reference proteome</keyword>
<feature type="non-terminal residue" evidence="1">
    <location>
        <position position="37"/>
    </location>
</feature>
<organism evidence="1 2">
    <name type="scientific">Araneus ventricosus</name>
    <name type="common">Orbweaver spider</name>
    <name type="synonym">Epeira ventricosa</name>
    <dbReference type="NCBI Taxonomy" id="182803"/>
    <lineage>
        <taxon>Eukaryota</taxon>
        <taxon>Metazoa</taxon>
        <taxon>Ecdysozoa</taxon>
        <taxon>Arthropoda</taxon>
        <taxon>Chelicerata</taxon>
        <taxon>Arachnida</taxon>
        <taxon>Araneae</taxon>
        <taxon>Araneomorphae</taxon>
        <taxon>Entelegynae</taxon>
        <taxon>Araneoidea</taxon>
        <taxon>Araneidae</taxon>
        <taxon>Araneus</taxon>
    </lineage>
</organism>
<evidence type="ECO:0000313" key="2">
    <source>
        <dbReference type="Proteomes" id="UP000499080"/>
    </source>
</evidence>
<name>A0A4Y2HA79_ARAVE</name>
<dbReference type="AlphaFoldDB" id="A0A4Y2HA79"/>
<protein>
    <submittedName>
        <fullName evidence="1">Uncharacterized protein</fullName>
    </submittedName>
</protein>
<dbReference type="EMBL" id="BGPR01102207">
    <property type="protein sequence ID" value="GBM62331.1"/>
    <property type="molecule type" value="Genomic_DNA"/>
</dbReference>
<sequence>MSRDFRTLIVMMSLRLVEHLLSKCMKHHEYVDEMLNT</sequence>
<gene>
    <name evidence="1" type="ORF">AVEN_119000_1</name>
</gene>
<dbReference type="Proteomes" id="UP000499080">
    <property type="component" value="Unassembled WGS sequence"/>
</dbReference>
<evidence type="ECO:0000313" key="1">
    <source>
        <dbReference type="EMBL" id="GBM62331.1"/>
    </source>
</evidence>
<proteinExistence type="predicted"/>
<accession>A0A4Y2HA79</accession>